<evidence type="ECO:0000313" key="2">
    <source>
        <dbReference type="EMBL" id="KAG4422178.1"/>
    </source>
</evidence>
<feature type="transmembrane region" description="Helical" evidence="1">
    <location>
        <begin position="75"/>
        <end position="96"/>
    </location>
</feature>
<feature type="transmembrane region" description="Helical" evidence="1">
    <location>
        <begin position="6"/>
        <end position="26"/>
    </location>
</feature>
<feature type="transmembrane region" description="Helical" evidence="1">
    <location>
        <begin position="47"/>
        <end position="63"/>
    </location>
</feature>
<gene>
    <name evidence="2" type="ORF">IFR04_004684</name>
</gene>
<reference evidence="2" key="1">
    <citation type="submission" date="2021-02" db="EMBL/GenBank/DDBJ databases">
        <title>Genome sequence Cadophora malorum strain M34.</title>
        <authorList>
            <person name="Stefanovic E."/>
            <person name="Vu D."/>
            <person name="Scully C."/>
            <person name="Dijksterhuis J."/>
            <person name="Roader J."/>
            <person name="Houbraken J."/>
        </authorList>
    </citation>
    <scope>NUCLEOTIDE SEQUENCE</scope>
    <source>
        <strain evidence="2">M34</strain>
    </source>
</reference>
<proteinExistence type="predicted"/>
<keyword evidence="3" id="KW-1185">Reference proteome</keyword>
<comment type="caution">
    <text evidence="2">The sequence shown here is derived from an EMBL/GenBank/DDBJ whole genome shotgun (WGS) entry which is preliminary data.</text>
</comment>
<keyword evidence="1" id="KW-0472">Membrane</keyword>
<sequence length="140" mass="14975">MSFLPIINLPWPITLHAFGLAFLGLYQTFRLPSSTKGISSSSKPVPANPMLGIATFGLSLAYLSTSYMPIAQNQFLYATVPVRIILACMAAARLVLEGRDGNLSADEKRNLLVVAAYDGLGAVALGLWLGTFEGRVPGPY</sequence>
<keyword evidence="1" id="KW-0812">Transmembrane</keyword>
<protein>
    <submittedName>
        <fullName evidence="2">Uncharacterized protein</fullName>
    </submittedName>
</protein>
<evidence type="ECO:0000313" key="3">
    <source>
        <dbReference type="Proteomes" id="UP000664132"/>
    </source>
</evidence>
<dbReference type="Proteomes" id="UP000664132">
    <property type="component" value="Unassembled WGS sequence"/>
</dbReference>
<dbReference type="EMBL" id="JAFJYH010000053">
    <property type="protein sequence ID" value="KAG4422178.1"/>
    <property type="molecule type" value="Genomic_DNA"/>
</dbReference>
<keyword evidence="1" id="KW-1133">Transmembrane helix</keyword>
<name>A0A8H7WCB2_9HELO</name>
<feature type="transmembrane region" description="Helical" evidence="1">
    <location>
        <begin position="111"/>
        <end position="130"/>
    </location>
</feature>
<evidence type="ECO:0000256" key="1">
    <source>
        <dbReference type="SAM" id="Phobius"/>
    </source>
</evidence>
<dbReference type="AlphaFoldDB" id="A0A8H7WCB2"/>
<dbReference type="OrthoDB" id="4417158at2759"/>
<organism evidence="2 3">
    <name type="scientific">Cadophora malorum</name>
    <dbReference type="NCBI Taxonomy" id="108018"/>
    <lineage>
        <taxon>Eukaryota</taxon>
        <taxon>Fungi</taxon>
        <taxon>Dikarya</taxon>
        <taxon>Ascomycota</taxon>
        <taxon>Pezizomycotina</taxon>
        <taxon>Leotiomycetes</taxon>
        <taxon>Helotiales</taxon>
        <taxon>Ploettnerulaceae</taxon>
        <taxon>Cadophora</taxon>
    </lineage>
</organism>
<accession>A0A8H7WCB2</accession>